<dbReference type="InterPro" id="IPR003593">
    <property type="entry name" value="AAA+_ATPase"/>
</dbReference>
<evidence type="ECO:0000313" key="8">
    <source>
        <dbReference type="Proteomes" id="UP000541109"/>
    </source>
</evidence>
<dbReference type="GO" id="GO:0055085">
    <property type="term" value="P:transmembrane transport"/>
    <property type="evidence" value="ECO:0007669"/>
    <property type="project" value="UniProtKB-ARBA"/>
</dbReference>
<name>A0A839ABR1_9HYPH</name>
<dbReference type="InterPro" id="IPR027417">
    <property type="entry name" value="P-loop_NTPase"/>
</dbReference>
<comment type="subcellular location">
    <subcellularLocation>
        <location evidence="1">Cell inner membrane</location>
        <topology evidence="1">Peripheral membrane protein</topology>
    </subcellularLocation>
</comment>
<dbReference type="PROSITE" id="PS50893">
    <property type="entry name" value="ABC_TRANSPORTER_2"/>
    <property type="match status" value="2"/>
</dbReference>
<sequence>MNVLTIDGLTVDFKTGEGTTRAVEGVSFSVPRNRTVALVGESGSGKTVISQTIMGLLPANARIVSGSVMLSDPGLAGGKPVDIVSLDPSGPKMRAIRGDRIAIIFQEPMTSLSPLHTIGDQIGEAAELHRKVDSAQARELTREMLRLVRFPDPARALDAYPFELSGGLRQRAMIAMALICHPALLIADEPTTALDVTIQAEILKLIKDVQQELQMSVLVITHDFGVVANLADDVVVIYHGRIMESGSARQLFADPQHDYLKALLNAVPRFTMNAGERLVPIRPIEPHAGGFLVKERRKAVETGKPLVRLENVSKSFITRKGGLLGARPREFLALDDINLTINRGECVGLVGESGSGKTTTAKAILRAISIDRGRILYDCGDGPIDVAAMRGEVLKDYRRRVQLIFQDPFSSLNPRMTVNDILVEPYIIHRIGTAEERAERVRELMRLVGLDPRFLRRYPHSFSGGQRQRIGIARALALNPELILCDEPTSALDVSVQAQILNLLKDLKSELGLTYLFVSHNLAVVNYISDRIAVMCRGRIVEVGPTKEVVSDPLHPYTQALLAAVPEPDLDARLDFEALDARKASEPALWPEPFRLTDDDAPTLVELRPGHFACAPGLADGAMPAALMEAAL</sequence>
<dbReference type="InterPro" id="IPR003439">
    <property type="entry name" value="ABC_transporter-like_ATP-bd"/>
</dbReference>
<dbReference type="AlphaFoldDB" id="A0A839ABR1"/>
<organism evidence="7 8">
    <name type="scientific">Stappia albiluteola</name>
    <dbReference type="NCBI Taxonomy" id="2758565"/>
    <lineage>
        <taxon>Bacteria</taxon>
        <taxon>Pseudomonadati</taxon>
        <taxon>Pseudomonadota</taxon>
        <taxon>Alphaproteobacteria</taxon>
        <taxon>Hyphomicrobiales</taxon>
        <taxon>Stappiaceae</taxon>
        <taxon>Stappia</taxon>
    </lineage>
</organism>
<dbReference type="CDD" id="cd03257">
    <property type="entry name" value="ABC_NikE_OppD_transporters"/>
    <property type="match status" value="2"/>
</dbReference>
<evidence type="ECO:0000256" key="5">
    <source>
        <dbReference type="ARBA" id="ARBA00022840"/>
    </source>
</evidence>
<evidence type="ECO:0000256" key="3">
    <source>
        <dbReference type="ARBA" id="ARBA00022448"/>
    </source>
</evidence>
<dbReference type="Proteomes" id="UP000541109">
    <property type="component" value="Unassembled WGS sequence"/>
</dbReference>
<feature type="domain" description="ABC transporter" evidence="6">
    <location>
        <begin position="4"/>
        <end position="264"/>
    </location>
</feature>
<keyword evidence="5 7" id="KW-0067">ATP-binding</keyword>
<keyword evidence="8" id="KW-1185">Reference proteome</keyword>
<dbReference type="NCBIfam" id="NF008453">
    <property type="entry name" value="PRK11308.1"/>
    <property type="match status" value="2"/>
</dbReference>
<dbReference type="PANTHER" id="PTHR43776">
    <property type="entry name" value="TRANSPORT ATP-BINDING PROTEIN"/>
    <property type="match status" value="1"/>
</dbReference>
<dbReference type="PROSITE" id="PS00211">
    <property type="entry name" value="ABC_TRANSPORTER_1"/>
    <property type="match status" value="1"/>
</dbReference>
<dbReference type="InterPro" id="IPR013563">
    <property type="entry name" value="Oligopep_ABC_C"/>
</dbReference>
<evidence type="ECO:0000313" key="7">
    <source>
        <dbReference type="EMBL" id="MBA5776392.1"/>
    </source>
</evidence>
<dbReference type="Pfam" id="PF08352">
    <property type="entry name" value="oligo_HPY"/>
    <property type="match status" value="2"/>
</dbReference>
<evidence type="ECO:0000256" key="4">
    <source>
        <dbReference type="ARBA" id="ARBA00022741"/>
    </source>
</evidence>
<dbReference type="RefSeq" id="WP_182162760.1">
    <property type="nucleotide sequence ID" value="NZ_JACFXV010000043.1"/>
</dbReference>
<proteinExistence type="inferred from homology"/>
<evidence type="ECO:0000259" key="6">
    <source>
        <dbReference type="PROSITE" id="PS50893"/>
    </source>
</evidence>
<dbReference type="SUPFAM" id="SSF52540">
    <property type="entry name" value="P-loop containing nucleoside triphosphate hydrolases"/>
    <property type="match status" value="2"/>
</dbReference>
<dbReference type="GO" id="GO:0005886">
    <property type="term" value="C:plasma membrane"/>
    <property type="evidence" value="ECO:0007669"/>
    <property type="project" value="UniProtKB-SubCell"/>
</dbReference>
<keyword evidence="3" id="KW-0813">Transport</keyword>
<dbReference type="InterPro" id="IPR017871">
    <property type="entry name" value="ABC_transporter-like_CS"/>
</dbReference>
<dbReference type="Pfam" id="PF00005">
    <property type="entry name" value="ABC_tran"/>
    <property type="match status" value="2"/>
</dbReference>
<gene>
    <name evidence="7" type="ORF">H2509_04540</name>
</gene>
<feature type="domain" description="ABC transporter" evidence="6">
    <location>
        <begin position="307"/>
        <end position="562"/>
    </location>
</feature>
<comment type="caution">
    <text evidence="7">The sequence shown here is derived from an EMBL/GenBank/DDBJ whole genome shotgun (WGS) entry which is preliminary data.</text>
</comment>
<dbReference type="PANTHER" id="PTHR43776:SF7">
    <property type="entry name" value="D,D-DIPEPTIDE TRANSPORT ATP-BINDING PROTEIN DDPF-RELATED"/>
    <property type="match status" value="1"/>
</dbReference>
<dbReference type="FunFam" id="3.40.50.300:FF:000016">
    <property type="entry name" value="Oligopeptide ABC transporter ATP-binding component"/>
    <property type="match status" value="2"/>
</dbReference>
<dbReference type="EMBL" id="JACFXV010000043">
    <property type="protein sequence ID" value="MBA5776392.1"/>
    <property type="molecule type" value="Genomic_DNA"/>
</dbReference>
<keyword evidence="4" id="KW-0547">Nucleotide-binding</keyword>
<accession>A0A839ABR1</accession>
<evidence type="ECO:0000256" key="1">
    <source>
        <dbReference type="ARBA" id="ARBA00004417"/>
    </source>
</evidence>
<dbReference type="InterPro" id="IPR050319">
    <property type="entry name" value="ABC_transp_ATP-bind"/>
</dbReference>
<dbReference type="GO" id="GO:0016887">
    <property type="term" value="F:ATP hydrolysis activity"/>
    <property type="evidence" value="ECO:0007669"/>
    <property type="project" value="InterPro"/>
</dbReference>
<reference evidence="7 8" key="1">
    <citation type="submission" date="2020-07" db="EMBL/GenBank/DDBJ databases">
        <title>Stappia sp., F7233, whole genome shotgun sequencing project.</title>
        <authorList>
            <person name="Jiang S."/>
            <person name="Liu Z.W."/>
            <person name="Du Z.J."/>
        </authorList>
    </citation>
    <scope>NUCLEOTIDE SEQUENCE [LARGE SCALE GENOMIC DNA]</scope>
    <source>
        <strain evidence="7 8">F7233</strain>
    </source>
</reference>
<dbReference type="SMART" id="SM00382">
    <property type="entry name" value="AAA"/>
    <property type="match status" value="2"/>
</dbReference>
<evidence type="ECO:0000256" key="2">
    <source>
        <dbReference type="ARBA" id="ARBA00005417"/>
    </source>
</evidence>
<protein>
    <submittedName>
        <fullName evidence="7">ABC transporter ATP-binding protein</fullName>
    </submittedName>
</protein>
<dbReference type="GO" id="GO:0005524">
    <property type="term" value="F:ATP binding"/>
    <property type="evidence" value="ECO:0007669"/>
    <property type="project" value="UniProtKB-KW"/>
</dbReference>
<dbReference type="Gene3D" id="3.40.50.300">
    <property type="entry name" value="P-loop containing nucleotide triphosphate hydrolases"/>
    <property type="match status" value="2"/>
</dbReference>
<comment type="similarity">
    <text evidence="2">Belongs to the ABC transporter superfamily.</text>
</comment>
<dbReference type="GO" id="GO:0015833">
    <property type="term" value="P:peptide transport"/>
    <property type="evidence" value="ECO:0007669"/>
    <property type="project" value="InterPro"/>
</dbReference>